<feature type="coiled-coil region" evidence="1">
    <location>
        <begin position="338"/>
        <end position="365"/>
    </location>
</feature>
<evidence type="ECO:0000256" key="1">
    <source>
        <dbReference type="SAM" id="Coils"/>
    </source>
</evidence>
<feature type="compositionally biased region" description="Low complexity" evidence="2">
    <location>
        <begin position="105"/>
        <end position="122"/>
    </location>
</feature>
<proteinExistence type="predicted"/>
<protein>
    <submittedName>
        <fullName evidence="3">Uncharacterized protein</fullName>
    </submittedName>
</protein>
<keyword evidence="4" id="KW-1185">Reference proteome</keyword>
<feature type="region of interest" description="Disordered" evidence="2">
    <location>
        <begin position="1"/>
        <end position="20"/>
    </location>
</feature>
<accession>K0SVZ3</accession>
<feature type="region of interest" description="Disordered" evidence="2">
    <location>
        <begin position="402"/>
        <end position="424"/>
    </location>
</feature>
<dbReference type="Proteomes" id="UP000266841">
    <property type="component" value="Unassembled WGS sequence"/>
</dbReference>
<reference evidence="3 4" key="1">
    <citation type="journal article" date="2012" name="Genome Biol.">
        <title>Genome and low-iron response of an oceanic diatom adapted to chronic iron limitation.</title>
        <authorList>
            <person name="Lommer M."/>
            <person name="Specht M."/>
            <person name="Roy A.S."/>
            <person name="Kraemer L."/>
            <person name="Andreson R."/>
            <person name="Gutowska M.A."/>
            <person name="Wolf J."/>
            <person name="Bergner S.V."/>
            <person name="Schilhabel M.B."/>
            <person name="Klostermeier U.C."/>
            <person name="Beiko R.G."/>
            <person name="Rosenstiel P."/>
            <person name="Hippler M."/>
            <person name="Laroche J."/>
        </authorList>
    </citation>
    <scope>NUCLEOTIDE SEQUENCE [LARGE SCALE GENOMIC DNA]</scope>
    <source>
        <strain evidence="3 4">CCMP1005</strain>
    </source>
</reference>
<name>K0SVZ3_THAOC</name>
<organism evidence="3 4">
    <name type="scientific">Thalassiosira oceanica</name>
    <name type="common">Marine diatom</name>
    <dbReference type="NCBI Taxonomy" id="159749"/>
    <lineage>
        <taxon>Eukaryota</taxon>
        <taxon>Sar</taxon>
        <taxon>Stramenopiles</taxon>
        <taxon>Ochrophyta</taxon>
        <taxon>Bacillariophyta</taxon>
        <taxon>Coscinodiscophyceae</taxon>
        <taxon>Thalassiosirophycidae</taxon>
        <taxon>Thalassiosirales</taxon>
        <taxon>Thalassiosiraceae</taxon>
        <taxon>Thalassiosira</taxon>
    </lineage>
</organism>
<sequence>MRRTRPRFGGRAEGGRSQGSREGGLISISYLLYKLTLLGGGRDRGDQNLQFTLLARGGRVVPCPTMQSSADDIVDSPPRSRRNVGVRQLITDLFPATINGEDPVYRPSPVSSPAVSRRSSLPGQPRPCHGDSAGSHFGPRSSSSVPTRLSTRASELGRKLAEERAKNFELQSRLYQNEEKISRLERQLMESKHSSTDCSNNSETKSLEIVVREPSIQSQLDKAQMLLKQHTDDESLYSAAREKSREFIELLHDFYLEQETHGNQDVLWLFKEIKVRFDDLKSECEMEARRRNTLAAEWRNSLLELFTIIEAAIEAGSGGQVKNTPPHSTNNYENRVRNSRNEEMIQRLESRIIQLELTNAELEERNEKDRKCMQSEREIFELTREGLAQRIKYLELRAKGNVPSDKEESELDNMLSKGSGASANSQLNQLRNQVATLSKTLAESENGRAKMIEEFQSERDNFMEKYRRLTHLLKDIQNDIS</sequence>
<evidence type="ECO:0000313" key="4">
    <source>
        <dbReference type="Proteomes" id="UP000266841"/>
    </source>
</evidence>
<gene>
    <name evidence="3" type="ORF">THAOC_09664</name>
</gene>
<evidence type="ECO:0000313" key="3">
    <source>
        <dbReference type="EMBL" id="EJK69114.1"/>
    </source>
</evidence>
<feature type="coiled-coil region" evidence="1">
    <location>
        <begin position="427"/>
        <end position="479"/>
    </location>
</feature>
<feature type="compositionally biased region" description="Polar residues" evidence="2">
    <location>
        <begin position="140"/>
        <end position="153"/>
    </location>
</feature>
<comment type="caution">
    <text evidence="3">The sequence shown here is derived from an EMBL/GenBank/DDBJ whole genome shotgun (WGS) entry which is preliminary data.</text>
</comment>
<evidence type="ECO:0000256" key="2">
    <source>
        <dbReference type="SAM" id="MobiDB-lite"/>
    </source>
</evidence>
<dbReference type="AlphaFoldDB" id="K0SVZ3"/>
<feature type="coiled-coil region" evidence="1">
    <location>
        <begin position="158"/>
        <end position="187"/>
    </location>
</feature>
<dbReference type="EMBL" id="AGNL01010442">
    <property type="protein sequence ID" value="EJK69114.1"/>
    <property type="molecule type" value="Genomic_DNA"/>
</dbReference>
<feature type="region of interest" description="Disordered" evidence="2">
    <location>
        <begin position="98"/>
        <end position="156"/>
    </location>
</feature>
<keyword evidence="1" id="KW-0175">Coiled coil</keyword>